<keyword evidence="5" id="KW-0811">Translocation</keyword>
<dbReference type="GO" id="GO:0043953">
    <property type="term" value="P:protein transport by the Tat complex"/>
    <property type="evidence" value="ECO:0007669"/>
    <property type="project" value="UniProtKB-UniRule"/>
</dbReference>
<sequence length="276" mass="30725">MATGDIDQQDSLLALELERYKLLLEEEEDEENDPSSMSLVDHLEELRWRVFKTLIAIVIGAIIAFIFRDQIMHFLELPLPKEADALGRGKLVVTGVAEGFTVFLLLSVAVGIVLALPVLLYQVWAFVAPGLYEHEKKHAIPFIFIGIVLFLIGISLGYVVLHYPLEFLISFASSSFTELVTANSYFTFVAFFILAFGLIFELPLVLTFMAQVGLISADTLVKKRAAAHIGMWIAATFITPGADIYSPIIIGAAMSFLYELTIIFIRFTKRKEAQAA</sequence>
<dbReference type="Proteomes" id="UP000290365">
    <property type="component" value="Chromosome"/>
</dbReference>
<organism evidence="6 7">
    <name type="scientific">Ktedonosporobacter rubrisoli</name>
    <dbReference type="NCBI Taxonomy" id="2509675"/>
    <lineage>
        <taxon>Bacteria</taxon>
        <taxon>Bacillati</taxon>
        <taxon>Chloroflexota</taxon>
        <taxon>Ktedonobacteria</taxon>
        <taxon>Ktedonobacterales</taxon>
        <taxon>Ktedonosporobacteraceae</taxon>
        <taxon>Ktedonosporobacter</taxon>
    </lineage>
</organism>
<dbReference type="PRINTS" id="PR01840">
    <property type="entry name" value="TATCFAMILY"/>
</dbReference>
<feature type="transmembrane region" description="Helical" evidence="5">
    <location>
        <begin position="225"/>
        <end position="242"/>
    </location>
</feature>
<comment type="subunit">
    <text evidence="5">Forms a complex with TatA.</text>
</comment>
<dbReference type="OrthoDB" id="9777044at2"/>
<reference evidence="6 7" key="1">
    <citation type="submission" date="2019-01" db="EMBL/GenBank/DDBJ databases">
        <title>Ktedonosporobacter rubrisoli SCAWS-G2.</title>
        <authorList>
            <person name="Huang Y."/>
            <person name="Yan B."/>
        </authorList>
    </citation>
    <scope>NUCLEOTIDE SEQUENCE [LARGE SCALE GENOMIC DNA]</scope>
    <source>
        <strain evidence="6 7">SCAWS-G2</strain>
    </source>
</reference>
<protein>
    <recommendedName>
        <fullName evidence="5">Sec-independent protein translocase protein TatC</fullName>
    </recommendedName>
</protein>
<feature type="transmembrane region" description="Helical" evidence="5">
    <location>
        <begin position="50"/>
        <end position="67"/>
    </location>
</feature>
<dbReference type="PANTHER" id="PTHR30371:SF0">
    <property type="entry name" value="SEC-INDEPENDENT PROTEIN TRANSLOCASE PROTEIN TATC, CHLOROPLASTIC-RELATED"/>
    <property type="match status" value="1"/>
</dbReference>
<evidence type="ECO:0000256" key="4">
    <source>
        <dbReference type="ARBA" id="ARBA00023136"/>
    </source>
</evidence>
<comment type="subcellular location">
    <subcellularLocation>
        <location evidence="5">Cell membrane</location>
        <topology evidence="5">Multi-pass membrane protein</topology>
    </subcellularLocation>
    <subcellularLocation>
        <location evidence="1">Membrane</location>
        <topology evidence="1">Multi-pass membrane protein</topology>
    </subcellularLocation>
</comment>
<keyword evidence="3 5" id="KW-1133">Transmembrane helix</keyword>
<dbReference type="InterPro" id="IPR002033">
    <property type="entry name" value="TatC"/>
</dbReference>
<dbReference type="RefSeq" id="WP_129890217.1">
    <property type="nucleotide sequence ID" value="NZ_CP035758.1"/>
</dbReference>
<proteinExistence type="inferred from homology"/>
<keyword evidence="5" id="KW-0653">Protein transport</keyword>
<comment type="similarity">
    <text evidence="5">Belongs to the TatC family.</text>
</comment>
<accession>A0A4P6JUK2</accession>
<dbReference type="Pfam" id="PF00902">
    <property type="entry name" value="TatC"/>
    <property type="match status" value="1"/>
</dbReference>
<keyword evidence="5" id="KW-1003">Cell membrane</keyword>
<keyword evidence="5" id="KW-0813">Transport</keyword>
<keyword evidence="4 5" id="KW-0472">Membrane</keyword>
<feature type="transmembrane region" description="Helical" evidence="5">
    <location>
        <begin position="185"/>
        <end position="213"/>
    </location>
</feature>
<feature type="transmembrane region" description="Helical" evidence="5">
    <location>
        <begin position="139"/>
        <end position="165"/>
    </location>
</feature>
<gene>
    <name evidence="5 6" type="primary">tatC</name>
    <name evidence="6" type="ORF">EPA93_25570</name>
</gene>
<keyword evidence="2 5" id="KW-0812">Transmembrane</keyword>
<dbReference type="GO" id="GO:0065002">
    <property type="term" value="P:intracellular protein transmembrane transport"/>
    <property type="evidence" value="ECO:0007669"/>
    <property type="project" value="TreeGrafter"/>
</dbReference>
<evidence type="ECO:0000256" key="5">
    <source>
        <dbReference type="HAMAP-Rule" id="MF_00902"/>
    </source>
</evidence>
<evidence type="ECO:0000313" key="6">
    <source>
        <dbReference type="EMBL" id="QBD79164.1"/>
    </source>
</evidence>
<evidence type="ECO:0000256" key="1">
    <source>
        <dbReference type="ARBA" id="ARBA00004141"/>
    </source>
</evidence>
<dbReference type="GO" id="GO:0033281">
    <property type="term" value="C:TAT protein transport complex"/>
    <property type="evidence" value="ECO:0007669"/>
    <property type="project" value="UniProtKB-UniRule"/>
</dbReference>
<dbReference type="HAMAP" id="MF_00902">
    <property type="entry name" value="TatC"/>
    <property type="match status" value="1"/>
</dbReference>
<evidence type="ECO:0000256" key="2">
    <source>
        <dbReference type="ARBA" id="ARBA00022692"/>
    </source>
</evidence>
<dbReference type="NCBIfam" id="TIGR00945">
    <property type="entry name" value="tatC"/>
    <property type="match status" value="1"/>
</dbReference>
<feature type="transmembrane region" description="Helical" evidence="5">
    <location>
        <begin position="248"/>
        <end position="267"/>
    </location>
</feature>
<dbReference type="KEGG" id="kbs:EPA93_25570"/>
<dbReference type="AlphaFoldDB" id="A0A4P6JUK2"/>
<evidence type="ECO:0000313" key="7">
    <source>
        <dbReference type="Proteomes" id="UP000290365"/>
    </source>
</evidence>
<feature type="transmembrane region" description="Helical" evidence="5">
    <location>
        <begin position="100"/>
        <end position="127"/>
    </location>
</feature>
<name>A0A4P6JUK2_KTERU</name>
<dbReference type="GO" id="GO:0009977">
    <property type="term" value="F:proton motive force dependent protein transmembrane transporter activity"/>
    <property type="evidence" value="ECO:0007669"/>
    <property type="project" value="TreeGrafter"/>
</dbReference>
<dbReference type="PANTHER" id="PTHR30371">
    <property type="entry name" value="SEC-INDEPENDENT PROTEIN TRANSLOCASE PROTEIN TATC"/>
    <property type="match status" value="1"/>
</dbReference>
<dbReference type="EMBL" id="CP035758">
    <property type="protein sequence ID" value="QBD79164.1"/>
    <property type="molecule type" value="Genomic_DNA"/>
</dbReference>
<evidence type="ECO:0000256" key="3">
    <source>
        <dbReference type="ARBA" id="ARBA00022989"/>
    </source>
</evidence>
<keyword evidence="7" id="KW-1185">Reference proteome</keyword>
<comment type="function">
    <text evidence="5">Part of the twin-arginine translocation (Tat) system that transports large folded proteins containing a characteristic twin-arginine motif in their signal peptide across membranes.</text>
</comment>